<evidence type="ECO:0000256" key="13">
    <source>
        <dbReference type="SAM" id="Phobius"/>
    </source>
</evidence>
<evidence type="ECO:0000256" key="1">
    <source>
        <dbReference type="ARBA" id="ARBA00010702"/>
    </source>
</evidence>
<evidence type="ECO:0000313" key="14">
    <source>
        <dbReference type="EMBL" id="CAD8909085.1"/>
    </source>
</evidence>
<feature type="binding site" evidence="12">
    <location>
        <position position="70"/>
    </location>
    <ligand>
        <name>Mg(2+)</name>
        <dbReference type="ChEBI" id="CHEBI:18420"/>
        <label>1</label>
    </ligand>
</feature>
<dbReference type="EC" id="3.2.1.143" evidence="2"/>
<evidence type="ECO:0000256" key="4">
    <source>
        <dbReference type="ARBA" id="ARBA00041057"/>
    </source>
</evidence>
<comment type="similarity">
    <text evidence="1">Belongs to the ADP-ribosylglycohydrolase family.</text>
</comment>
<comment type="catalytic activity">
    <reaction evidence="11">
        <text>alpha-NAD(+) + H2O = ADP-D-ribose + nicotinamide + H(+)</text>
        <dbReference type="Rhea" id="RHEA:68792"/>
        <dbReference type="ChEBI" id="CHEBI:15377"/>
        <dbReference type="ChEBI" id="CHEBI:15378"/>
        <dbReference type="ChEBI" id="CHEBI:17154"/>
        <dbReference type="ChEBI" id="CHEBI:57967"/>
        <dbReference type="ChEBI" id="CHEBI:77017"/>
    </reaction>
</comment>
<feature type="binding site" evidence="12">
    <location>
        <position position="295"/>
    </location>
    <ligand>
        <name>Mg(2+)</name>
        <dbReference type="ChEBI" id="CHEBI:18420"/>
        <label>1</label>
    </ligand>
</feature>
<sequence>MAGAEREEDVAAAPPESCCVGLMLGCALGDAIGYPHEGAPAEQAAAAAAAMDADVASIAKNPDYGQYTDDTQSTRTLVQSIIACGGAFSPPDFMGRLGRLAAHGGILGMGGTTKSSLERFLGGTPWQEAAAGLVRPSNGSAMRTGPIGLLHWREENAASCARDARLQSQVTHKDPLSQSGAVAVSLAVAHACRSAGADFPVAKLAADLTAYAVHVEPPLDLGELLLRMHAAPSMDAAFAMLPREPATYVTSTSAWPIGTYVTRAVMWSLYTFVRTPHDFWCTVSNAIRVGGDTDTVAAMAGAISGAFNGPEGIYNCDHTAAGAVAVINRLSDASAPEGAPKDAGQLMQLGRDLRRAIIQRSVAARRRRTLGGLAAVAAVACVVLPWLGGRN</sequence>
<gene>
    <name evidence="14" type="ORF">BSP0115_LOCUS2289</name>
</gene>
<name>A0A7S1C5R7_9STRA</name>
<dbReference type="GO" id="GO:0004649">
    <property type="term" value="F:poly(ADP-ribose) glycohydrolase activity"/>
    <property type="evidence" value="ECO:0007669"/>
    <property type="project" value="UniProtKB-EC"/>
</dbReference>
<reference evidence="14" key="1">
    <citation type="submission" date="2021-01" db="EMBL/GenBank/DDBJ databases">
        <authorList>
            <person name="Corre E."/>
            <person name="Pelletier E."/>
            <person name="Niang G."/>
            <person name="Scheremetjew M."/>
            <person name="Finn R."/>
            <person name="Kale V."/>
            <person name="Holt S."/>
            <person name="Cochrane G."/>
            <person name="Meng A."/>
            <person name="Brown T."/>
            <person name="Cohen L."/>
        </authorList>
    </citation>
    <scope>NUCLEOTIDE SEQUENCE</scope>
    <source>
        <strain evidence="14">Ms1</strain>
    </source>
</reference>
<evidence type="ECO:0000256" key="7">
    <source>
        <dbReference type="ARBA" id="ARBA00042722"/>
    </source>
</evidence>
<evidence type="ECO:0000256" key="12">
    <source>
        <dbReference type="PIRSR" id="PIRSR605502-1"/>
    </source>
</evidence>
<organism evidence="14">
    <name type="scientific">Bicosoecida sp. CB-2014</name>
    <dbReference type="NCBI Taxonomy" id="1486930"/>
    <lineage>
        <taxon>Eukaryota</taxon>
        <taxon>Sar</taxon>
        <taxon>Stramenopiles</taxon>
        <taxon>Bigyra</taxon>
        <taxon>Opalozoa</taxon>
        <taxon>Bicosoecida</taxon>
    </lineage>
</organism>
<feature type="binding site" evidence="12">
    <location>
        <position position="294"/>
    </location>
    <ligand>
        <name>Mg(2+)</name>
        <dbReference type="ChEBI" id="CHEBI:18420"/>
        <label>1</label>
    </ligand>
</feature>
<keyword evidence="12" id="KW-0479">Metal-binding</keyword>
<comment type="cofactor">
    <cofactor evidence="12">
        <name>Mg(2+)</name>
        <dbReference type="ChEBI" id="CHEBI:18420"/>
    </cofactor>
    <text evidence="12">Binds 2 magnesium ions per subunit.</text>
</comment>
<evidence type="ECO:0000256" key="8">
    <source>
        <dbReference type="ARBA" id="ARBA00042850"/>
    </source>
</evidence>
<keyword evidence="13" id="KW-0812">Transmembrane</keyword>
<keyword evidence="13" id="KW-1133">Transmembrane helix</keyword>
<dbReference type="PANTHER" id="PTHR16222:SF24">
    <property type="entry name" value="ADP-RIBOSYLHYDROLASE ARH3"/>
    <property type="match status" value="1"/>
</dbReference>
<keyword evidence="12" id="KW-0460">Magnesium</keyword>
<keyword evidence="13" id="KW-0472">Membrane</keyword>
<evidence type="ECO:0000256" key="9">
    <source>
        <dbReference type="ARBA" id="ARBA00043187"/>
    </source>
</evidence>
<accession>A0A7S1C5R7</accession>
<dbReference type="PANTHER" id="PTHR16222">
    <property type="entry name" value="ADP-RIBOSYLGLYCOHYDROLASE"/>
    <property type="match status" value="1"/>
</dbReference>
<keyword evidence="3" id="KW-0378">Hydrolase</keyword>
<dbReference type="Gene3D" id="1.10.4080.10">
    <property type="entry name" value="ADP-ribosylation/Crystallin J1"/>
    <property type="match status" value="1"/>
</dbReference>
<feature type="binding site" evidence="12">
    <location>
        <position position="68"/>
    </location>
    <ligand>
        <name>Mg(2+)</name>
        <dbReference type="ChEBI" id="CHEBI:18420"/>
        <label>1</label>
    </ligand>
</feature>
<dbReference type="AlphaFoldDB" id="A0A7S1C5R7"/>
<protein>
    <recommendedName>
        <fullName evidence="4">ADP-ribosylhydrolase ARH3</fullName>
        <ecNumber evidence="2">3.2.1.143</ecNumber>
    </recommendedName>
    <alternativeName>
        <fullName evidence="5">ADP-ribose glycohydrolase ARH3</fullName>
    </alternativeName>
    <alternativeName>
        <fullName evidence="6">ADP-ribosylhydrolase 3</fullName>
    </alternativeName>
    <alternativeName>
        <fullName evidence="9">O-acetyl-ADP-ribose deacetylase ARH3</fullName>
    </alternativeName>
    <alternativeName>
        <fullName evidence="10">Poly(ADP-ribose) glycohydrolase ARH3</fullName>
    </alternativeName>
    <alternativeName>
        <fullName evidence="8">[Protein ADP-ribosylarginine] hydrolase-like protein 2</fullName>
    </alternativeName>
    <alternativeName>
        <fullName evidence="7">[Protein ADP-ribosylserine] hydrolase</fullName>
    </alternativeName>
</protein>
<feature type="binding site" evidence="12">
    <location>
        <position position="69"/>
    </location>
    <ligand>
        <name>Mg(2+)</name>
        <dbReference type="ChEBI" id="CHEBI:18420"/>
        <label>1</label>
    </ligand>
</feature>
<dbReference type="Pfam" id="PF03747">
    <property type="entry name" value="ADP_ribosyl_GH"/>
    <property type="match status" value="1"/>
</dbReference>
<evidence type="ECO:0000256" key="10">
    <source>
        <dbReference type="ARBA" id="ARBA00043193"/>
    </source>
</evidence>
<dbReference type="EMBL" id="HBFS01003303">
    <property type="protein sequence ID" value="CAD8909085.1"/>
    <property type="molecule type" value="Transcribed_RNA"/>
</dbReference>
<evidence type="ECO:0000256" key="3">
    <source>
        <dbReference type="ARBA" id="ARBA00022801"/>
    </source>
</evidence>
<dbReference type="SUPFAM" id="SSF101478">
    <property type="entry name" value="ADP-ribosylglycohydrolase"/>
    <property type="match status" value="1"/>
</dbReference>
<dbReference type="InterPro" id="IPR050792">
    <property type="entry name" value="ADP-ribosylglycohydrolase"/>
</dbReference>
<dbReference type="GO" id="GO:0046872">
    <property type="term" value="F:metal ion binding"/>
    <property type="evidence" value="ECO:0007669"/>
    <property type="project" value="UniProtKB-KW"/>
</dbReference>
<proteinExistence type="inferred from homology"/>
<evidence type="ECO:0000256" key="5">
    <source>
        <dbReference type="ARBA" id="ARBA00042398"/>
    </source>
</evidence>
<dbReference type="InterPro" id="IPR036705">
    <property type="entry name" value="Ribosyl_crysJ1_sf"/>
</dbReference>
<evidence type="ECO:0000256" key="2">
    <source>
        <dbReference type="ARBA" id="ARBA00012255"/>
    </source>
</evidence>
<feature type="transmembrane region" description="Helical" evidence="13">
    <location>
        <begin position="370"/>
        <end position="388"/>
    </location>
</feature>
<dbReference type="InterPro" id="IPR005502">
    <property type="entry name" value="Ribosyl_crysJ1"/>
</dbReference>
<evidence type="ECO:0000256" key="11">
    <source>
        <dbReference type="ARBA" id="ARBA00049015"/>
    </source>
</evidence>
<evidence type="ECO:0000256" key="6">
    <source>
        <dbReference type="ARBA" id="ARBA00042471"/>
    </source>
</evidence>
<feature type="binding site" evidence="12">
    <location>
        <position position="292"/>
    </location>
    <ligand>
        <name>Mg(2+)</name>
        <dbReference type="ChEBI" id="CHEBI:18420"/>
        <label>1</label>
    </ligand>
</feature>